<dbReference type="InterPro" id="IPR013099">
    <property type="entry name" value="K_chnl_dom"/>
</dbReference>
<keyword evidence="4 9" id="KW-1133">Transmembrane helix</keyword>
<feature type="compositionally biased region" description="Basic and acidic residues" evidence="8">
    <location>
        <begin position="245"/>
        <end position="267"/>
    </location>
</feature>
<feature type="compositionally biased region" description="Acidic residues" evidence="8">
    <location>
        <begin position="268"/>
        <end position="278"/>
    </location>
</feature>
<feature type="transmembrane region" description="Helical" evidence="9">
    <location>
        <begin position="89"/>
        <end position="110"/>
    </location>
</feature>
<dbReference type="Pfam" id="PF07885">
    <property type="entry name" value="Ion_trans_2"/>
    <property type="match status" value="1"/>
</dbReference>
<keyword evidence="5" id="KW-0406">Ion transport</keyword>
<dbReference type="EMBL" id="JBHTIM010000001">
    <property type="protein sequence ID" value="MFD0780056.1"/>
    <property type="molecule type" value="Genomic_DNA"/>
</dbReference>
<accession>A0ABW2ZNI2</accession>
<keyword evidence="2" id="KW-0813">Transport</keyword>
<evidence type="ECO:0000256" key="1">
    <source>
        <dbReference type="ARBA" id="ARBA00004141"/>
    </source>
</evidence>
<evidence type="ECO:0000256" key="4">
    <source>
        <dbReference type="ARBA" id="ARBA00022989"/>
    </source>
</evidence>
<dbReference type="InterPro" id="IPR027359">
    <property type="entry name" value="Volt_channel_dom_sf"/>
</dbReference>
<dbReference type="RefSeq" id="WP_378751733.1">
    <property type="nucleotide sequence ID" value="NZ_JBHSSV010000006.1"/>
</dbReference>
<evidence type="ECO:0000256" key="9">
    <source>
        <dbReference type="SAM" id="Phobius"/>
    </source>
</evidence>
<proteinExistence type="predicted"/>
<organism evidence="11 12">
    <name type="scientific">Microbacterium koreense</name>
    <dbReference type="NCBI Taxonomy" id="323761"/>
    <lineage>
        <taxon>Bacteria</taxon>
        <taxon>Bacillati</taxon>
        <taxon>Actinomycetota</taxon>
        <taxon>Actinomycetes</taxon>
        <taxon>Micrococcales</taxon>
        <taxon>Microbacteriaceae</taxon>
        <taxon>Microbacterium</taxon>
    </lineage>
</organism>
<dbReference type="SUPFAM" id="SSF81324">
    <property type="entry name" value="Voltage-gated potassium channels"/>
    <property type="match status" value="1"/>
</dbReference>
<dbReference type="Gene3D" id="1.20.5.110">
    <property type="match status" value="1"/>
</dbReference>
<feature type="region of interest" description="Disordered" evidence="8">
    <location>
        <begin position="221"/>
        <end position="278"/>
    </location>
</feature>
<feature type="transmembrane region" description="Helical" evidence="9">
    <location>
        <begin position="29"/>
        <end position="50"/>
    </location>
</feature>
<evidence type="ECO:0000313" key="11">
    <source>
        <dbReference type="EMBL" id="MFD0780056.1"/>
    </source>
</evidence>
<dbReference type="InterPro" id="IPR028325">
    <property type="entry name" value="VG_K_chnl"/>
</dbReference>
<feature type="transmembrane region" description="Helical" evidence="9">
    <location>
        <begin position="131"/>
        <end position="153"/>
    </location>
</feature>
<evidence type="ECO:0000256" key="8">
    <source>
        <dbReference type="SAM" id="MobiDB-lite"/>
    </source>
</evidence>
<feature type="transmembrane region" description="Helical" evidence="9">
    <location>
        <begin position="159"/>
        <end position="181"/>
    </location>
</feature>
<keyword evidence="7 11" id="KW-0407">Ion channel</keyword>
<evidence type="ECO:0000259" key="10">
    <source>
        <dbReference type="Pfam" id="PF07885"/>
    </source>
</evidence>
<evidence type="ECO:0000256" key="5">
    <source>
        <dbReference type="ARBA" id="ARBA00023065"/>
    </source>
</evidence>
<dbReference type="Gene3D" id="1.10.287.70">
    <property type="match status" value="1"/>
</dbReference>
<evidence type="ECO:0000313" key="12">
    <source>
        <dbReference type="Proteomes" id="UP001597042"/>
    </source>
</evidence>
<dbReference type="PANTHER" id="PTHR11537:SF254">
    <property type="entry name" value="POTASSIUM VOLTAGE-GATED CHANNEL PROTEIN SHAB"/>
    <property type="match status" value="1"/>
</dbReference>
<name>A0ABW2ZNI2_9MICO</name>
<feature type="compositionally biased region" description="Basic residues" evidence="8">
    <location>
        <begin position="230"/>
        <end position="239"/>
    </location>
</feature>
<dbReference type="PANTHER" id="PTHR11537">
    <property type="entry name" value="VOLTAGE-GATED POTASSIUM CHANNEL"/>
    <property type="match status" value="1"/>
</dbReference>
<dbReference type="GO" id="GO:0034220">
    <property type="term" value="P:monoatomic ion transmembrane transport"/>
    <property type="evidence" value="ECO:0007669"/>
    <property type="project" value="UniProtKB-KW"/>
</dbReference>
<dbReference type="Gene3D" id="1.20.120.350">
    <property type="entry name" value="Voltage-gated potassium channels. Chain C"/>
    <property type="match status" value="1"/>
</dbReference>
<evidence type="ECO:0000256" key="7">
    <source>
        <dbReference type="ARBA" id="ARBA00023303"/>
    </source>
</evidence>
<keyword evidence="6 9" id="KW-0472">Membrane</keyword>
<sequence length="278" mass="30669">MTAPPTAGGPKVNRRRGETPATQRWNAVMYWPLTVAALLFLITYTFHVIADFHGTEAVVAHTLIALTWVVFIVDYLVRLALSNPRGEWFRTHLAALGITIVPPLRPVVLLDAFTRIAEFRRTAGSGLRARLLIYGIGSTLLLIWYISLVVLQAERHAPGATIVSFGDAVWWAFCTVTTVGYGDYVPVTLQGRIAAVVLMAGGVVLVGLIVATISSAVVERVSNASTPQRPPHRRRRRRHPTEAGGRPEHDHPEHDRADHELDHHTGDETDDPEDPSRP</sequence>
<keyword evidence="12" id="KW-1185">Reference proteome</keyword>
<keyword evidence="3 9" id="KW-0812">Transmembrane</keyword>
<feature type="transmembrane region" description="Helical" evidence="9">
    <location>
        <begin position="57"/>
        <end position="77"/>
    </location>
</feature>
<comment type="caution">
    <text evidence="11">The sequence shown here is derived from an EMBL/GenBank/DDBJ whole genome shotgun (WGS) entry which is preliminary data.</text>
</comment>
<dbReference type="Proteomes" id="UP001597042">
    <property type="component" value="Unassembled WGS sequence"/>
</dbReference>
<evidence type="ECO:0000256" key="2">
    <source>
        <dbReference type="ARBA" id="ARBA00022448"/>
    </source>
</evidence>
<evidence type="ECO:0000256" key="3">
    <source>
        <dbReference type="ARBA" id="ARBA00022692"/>
    </source>
</evidence>
<feature type="transmembrane region" description="Helical" evidence="9">
    <location>
        <begin position="193"/>
        <end position="218"/>
    </location>
</feature>
<reference evidence="12" key="1">
    <citation type="journal article" date="2019" name="Int. J. Syst. Evol. Microbiol.">
        <title>The Global Catalogue of Microorganisms (GCM) 10K type strain sequencing project: providing services to taxonomists for standard genome sequencing and annotation.</title>
        <authorList>
            <consortium name="The Broad Institute Genomics Platform"/>
            <consortium name="The Broad Institute Genome Sequencing Center for Infectious Disease"/>
            <person name="Wu L."/>
            <person name="Ma J."/>
        </authorList>
    </citation>
    <scope>NUCLEOTIDE SEQUENCE [LARGE SCALE GENOMIC DNA]</scope>
    <source>
        <strain evidence="12">CCUG 50754</strain>
    </source>
</reference>
<feature type="domain" description="Potassium channel" evidence="10">
    <location>
        <begin position="141"/>
        <end position="218"/>
    </location>
</feature>
<gene>
    <name evidence="11" type="ORF">ACFQZV_01930</name>
</gene>
<protein>
    <submittedName>
        <fullName evidence="11">Potassium channel family protein</fullName>
    </submittedName>
</protein>
<evidence type="ECO:0000256" key="6">
    <source>
        <dbReference type="ARBA" id="ARBA00023136"/>
    </source>
</evidence>
<comment type="subcellular location">
    <subcellularLocation>
        <location evidence="1">Membrane</location>
        <topology evidence="1">Multi-pass membrane protein</topology>
    </subcellularLocation>
</comment>